<keyword evidence="7" id="KW-1185">Reference proteome</keyword>
<feature type="transmembrane region" description="Helical" evidence="5">
    <location>
        <begin position="394"/>
        <end position="415"/>
    </location>
</feature>
<keyword evidence="3 5" id="KW-1133">Transmembrane helix</keyword>
<dbReference type="Gene3D" id="1.20.1250.20">
    <property type="entry name" value="MFS general substrate transporter like domains"/>
    <property type="match status" value="1"/>
</dbReference>
<dbReference type="PROSITE" id="PS50850">
    <property type="entry name" value="MFS"/>
    <property type="match status" value="1"/>
</dbReference>
<dbReference type="GeneID" id="106812669"/>
<feature type="transmembrane region" description="Helical" evidence="5">
    <location>
        <begin position="125"/>
        <end position="149"/>
    </location>
</feature>
<feature type="transmembrane region" description="Helical" evidence="5">
    <location>
        <begin position="427"/>
        <end position="445"/>
    </location>
</feature>
<dbReference type="SUPFAM" id="SSF103473">
    <property type="entry name" value="MFS general substrate transporter"/>
    <property type="match status" value="1"/>
</dbReference>
<feature type="transmembrane region" description="Helical" evidence="5">
    <location>
        <begin position="156"/>
        <end position="174"/>
    </location>
</feature>
<evidence type="ECO:0000313" key="8">
    <source>
        <dbReference type="RefSeq" id="XP_014672085.1"/>
    </source>
</evidence>
<dbReference type="InterPro" id="IPR020846">
    <property type="entry name" value="MFS_dom"/>
</dbReference>
<evidence type="ECO:0000256" key="5">
    <source>
        <dbReference type="SAM" id="Phobius"/>
    </source>
</evidence>
<evidence type="ECO:0000259" key="6">
    <source>
        <dbReference type="PROSITE" id="PS50850"/>
    </source>
</evidence>
<keyword evidence="2 5" id="KW-0812">Transmembrane</keyword>
<dbReference type="RefSeq" id="XP_014672085.1">
    <property type="nucleotide sequence ID" value="XM_014816599.1"/>
</dbReference>
<evidence type="ECO:0000256" key="3">
    <source>
        <dbReference type="ARBA" id="ARBA00022989"/>
    </source>
</evidence>
<reference evidence="8" key="1">
    <citation type="submission" date="2025-08" db="UniProtKB">
        <authorList>
            <consortium name="RefSeq"/>
        </authorList>
    </citation>
    <scope>IDENTIFICATION</scope>
</reference>
<name>A0ABM1EIR4_PRICU</name>
<feature type="transmembrane region" description="Helical" evidence="5">
    <location>
        <begin position="335"/>
        <end position="352"/>
    </location>
</feature>
<dbReference type="InterPro" id="IPR036259">
    <property type="entry name" value="MFS_trans_sf"/>
</dbReference>
<feature type="transmembrane region" description="Helical" evidence="5">
    <location>
        <begin position="214"/>
        <end position="236"/>
    </location>
</feature>
<feature type="domain" description="Major facilitator superfamily (MFS) profile" evidence="6">
    <location>
        <begin position="61"/>
        <end position="512"/>
    </location>
</feature>
<comment type="subcellular location">
    <subcellularLocation>
        <location evidence="1">Membrane</location>
        <topology evidence="1">Multi-pass membrane protein</topology>
    </subcellularLocation>
</comment>
<dbReference type="PANTHER" id="PTHR24064">
    <property type="entry name" value="SOLUTE CARRIER FAMILY 22 MEMBER"/>
    <property type="match status" value="1"/>
</dbReference>
<protein>
    <submittedName>
        <fullName evidence="8">Organic cation transporter protein-like</fullName>
    </submittedName>
</protein>
<proteinExistence type="predicted"/>
<keyword evidence="4 5" id="KW-0472">Membrane</keyword>
<evidence type="ECO:0000256" key="1">
    <source>
        <dbReference type="ARBA" id="ARBA00004141"/>
    </source>
</evidence>
<organism evidence="7 8">
    <name type="scientific">Priapulus caudatus</name>
    <name type="common">Priapulid worm</name>
    <dbReference type="NCBI Taxonomy" id="37621"/>
    <lineage>
        <taxon>Eukaryota</taxon>
        <taxon>Metazoa</taxon>
        <taxon>Ecdysozoa</taxon>
        <taxon>Scalidophora</taxon>
        <taxon>Priapulida</taxon>
        <taxon>Priapulimorpha</taxon>
        <taxon>Priapulimorphida</taxon>
        <taxon>Priapulidae</taxon>
        <taxon>Priapulus</taxon>
    </lineage>
</organism>
<gene>
    <name evidence="8" type="primary">LOC106812669</name>
</gene>
<feature type="transmembrane region" description="Helical" evidence="5">
    <location>
        <begin position="242"/>
        <end position="261"/>
    </location>
</feature>
<dbReference type="CDD" id="cd17317">
    <property type="entry name" value="MFS_SLC22"/>
    <property type="match status" value="1"/>
</dbReference>
<feature type="transmembrane region" description="Helical" evidence="5">
    <location>
        <begin position="488"/>
        <end position="507"/>
    </location>
</feature>
<feature type="transmembrane region" description="Helical" evidence="5">
    <location>
        <begin position="457"/>
        <end position="476"/>
    </location>
</feature>
<dbReference type="Pfam" id="PF00083">
    <property type="entry name" value="Sugar_tr"/>
    <property type="match status" value="1"/>
</dbReference>
<dbReference type="Proteomes" id="UP000695022">
    <property type="component" value="Unplaced"/>
</dbReference>
<evidence type="ECO:0000256" key="4">
    <source>
        <dbReference type="ARBA" id="ARBA00023136"/>
    </source>
</evidence>
<dbReference type="InterPro" id="IPR005828">
    <property type="entry name" value="MFS_sugar_transport-like"/>
</dbReference>
<evidence type="ECO:0000313" key="7">
    <source>
        <dbReference type="Proteomes" id="UP000695022"/>
    </source>
</evidence>
<feature type="transmembrane region" description="Helical" evidence="5">
    <location>
        <begin position="12"/>
        <end position="31"/>
    </location>
</feature>
<evidence type="ECO:0000256" key="2">
    <source>
        <dbReference type="ARBA" id="ARBA00022692"/>
    </source>
</evidence>
<sequence length="551" mass="61813">MAGKTMDRLLQMVGPGWYQVAVYILLCLNYIPVNNNHTIMAFFGLPLSHRCKVPENLTTTLPSMSQVAADTCHLNVTTYTGDNSSELSRVKCPGQWEYDRGDPGPLGFSDWTIASEWDLVCDQRFLASLATTIYFVGVMFGGVVFGALADAFGRKPVMLGCLYAQMFVCLAIYFSQGYVMFVALRFVLGFLLQGLQSTSFILIMEMFMPEHRTIVGTIVECFWALGNMWLAFLGFLFRDWHYIQLAVTLPSILAIGYIWLIPESLRWLIVNGKVESAKQVAEKAVKYNRVKVVHSYLHDTIDEVAAQTSKSDDTEPTRRYTVLDMLRTPMLRRRALSMFYIWFATSLVYYGLLLNIGKLSGDKYLNYFISACIEMVTYVIAIFLISRFGRPKPLVGFFLTAGISCIFSVALPDVIGDFRMQNVKTGFAFLGRCGVSGCFSVIFMYTSELFPTVIRTVALGACLFWARFGGVVAPQINLLDSGTGFQRAPSIAFGCIAIVGAVIAFFLPETLHRRLPDTLEEAERLESFHQETSYDSVGHEMVDQSDMSERV</sequence>
<feature type="transmembrane region" description="Helical" evidence="5">
    <location>
        <begin position="364"/>
        <end position="385"/>
    </location>
</feature>
<accession>A0ABM1EIR4</accession>